<evidence type="ECO:0000256" key="3">
    <source>
        <dbReference type="ARBA" id="ARBA00022448"/>
    </source>
</evidence>
<name>A0A9P6WEF5_MAUEX</name>
<reference evidence="10 11" key="1">
    <citation type="submission" date="2020-11" db="EMBL/GenBank/DDBJ databases">
        <title>Kefir isolates.</title>
        <authorList>
            <person name="Marcisauskas S."/>
            <person name="Kim Y."/>
            <person name="Blasche S."/>
        </authorList>
    </citation>
    <scope>NUCLEOTIDE SEQUENCE [LARGE SCALE GENOMIC DNA]</scope>
    <source>
        <strain evidence="10 11">OG2</strain>
    </source>
</reference>
<feature type="transmembrane region" description="Helical" evidence="8">
    <location>
        <begin position="544"/>
        <end position="562"/>
    </location>
</feature>
<dbReference type="InterPro" id="IPR005829">
    <property type="entry name" value="Sugar_transporter_CS"/>
</dbReference>
<feature type="transmembrane region" description="Helical" evidence="8">
    <location>
        <begin position="194"/>
        <end position="213"/>
    </location>
</feature>
<organism evidence="10 11">
    <name type="scientific">Maudiozyma exigua</name>
    <name type="common">Yeast</name>
    <name type="synonym">Kazachstania exigua</name>
    <dbReference type="NCBI Taxonomy" id="34358"/>
    <lineage>
        <taxon>Eukaryota</taxon>
        <taxon>Fungi</taxon>
        <taxon>Dikarya</taxon>
        <taxon>Ascomycota</taxon>
        <taxon>Saccharomycotina</taxon>
        <taxon>Saccharomycetes</taxon>
        <taxon>Saccharomycetales</taxon>
        <taxon>Saccharomycetaceae</taxon>
        <taxon>Maudiozyma</taxon>
    </lineage>
</organism>
<feature type="transmembrane region" description="Helical" evidence="8">
    <location>
        <begin position="473"/>
        <end position="494"/>
    </location>
</feature>
<evidence type="ECO:0000256" key="1">
    <source>
        <dbReference type="ARBA" id="ARBA00004141"/>
    </source>
</evidence>
<keyword evidence="5 8" id="KW-1133">Transmembrane helix</keyword>
<gene>
    <name evidence="10" type="primary">SNF3_2</name>
    <name evidence="10" type="ORF">C6P45_001350</name>
</gene>
<dbReference type="Pfam" id="PF00083">
    <property type="entry name" value="Sugar_tr"/>
    <property type="match status" value="1"/>
</dbReference>
<dbReference type="PANTHER" id="PTHR48022">
    <property type="entry name" value="PLASTIDIC GLUCOSE TRANSPORTER 4"/>
    <property type="match status" value="1"/>
</dbReference>
<evidence type="ECO:0000313" key="11">
    <source>
        <dbReference type="Proteomes" id="UP000750334"/>
    </source>
</evidence>
<dbReference type="InterPro" id="IPR003663">
    <property type="entry name" value="Sugar/inositol_transpt"/>
</dbReference>
<evidence type="ECO:0000256" key="7">
    <source>
        <dbReference type="SAM" id="MobiDB-lite"/>
    </source>
</evidence>
<keyword evidence="11" id="KW-1185">Reference proteome</keyword>
<evidence type="ECO:0000256" key="5">
    <source>
        <dbReference type="ARBA" id="ARBA00022989"/>
    </source>
</evidence>
<feature type="compositionally biased region" description="Polar residues" evidence="7">
    <location>
        <begin position="30"/>
        <end position="56"/>
    </location>
</feature>
<dbReference type="AlphaFoldDB" id="A0A9P6WEF5"/>
<feature type="region of interest" description="Disordered" evidence="7">
    <location>
        <begin position="717"/>
        <end position="750"/>
    </location>
</feature>
<dbReference type="GO" id="GO:0016020">
    <property type="term" value="C:membrane"/>
    <property type="evidence" value="ECO:0007669"/>
    <property type="project" value="UniProtKB-SubCell"/>
</dbReference>
<evidence type="ECO:0000256" key="6">
    <source>
        <dbReference type="ARBA" id="ARBA00023136"/>
    </source>
</evidence>
<dbReference type="NCBIfam" id="TIGR00879">
    <property type="entry name" value="SP"/>
    <property type="match status" value="1"/>
</dbReference>
<feature type="transmembrane region" description="Helical" evidence="8">
    <location>
        <begin position="284"/>
        <end position="305"/>
    </location>
</feature>
<feature type="transmembrane region" description="Helical" evidence="8">
    <location>
        <begin position="441"/>
        <end position="461"/>
    </location>
</feature>
<feature type="domain" description="Major facilitator superfamily (MFS) profile" evidence="9">
    <location>
        <begin position="121"/>
        <end position="566"/>
    </location>
</feature>
<keyword evidence="6 8" id="KW-0472">Membrane</keyword>
<dbReference type="EMBL" id="PUHR01000016">
    <property type="protein sequence ID" value="KAG0671063.1"/>
    <property type="molecule type" value="Genomic_DNA"/>
</dbReference>
<dbReference type="GO" id="GO:0005351">
    <property type="term" value="F:carbohydrate:proton symporter activity"/>
    <property type="evidence" value="ECO:0007669"/>
    <property type="project" value="TreeGrafter"/>
</dbReference>
<evidence type="ECO:0000256" key="2">
    <source>
        <dbReference type="ARBA" id="ARBA00010992"/>
    </source>
</evidence>
<keyword evidence="4 8" id="KW-0812">Transmembrane</keyword>
<dbReference type="InterPro" id="IPR005828">
    <property type="entry name" value="MFS_sugar_transport-like"/>
</dbReference>
<dbReference type="PRINTS" id="PR00171">
    <property type="entry name" value="SUGRTRNSPORT"/>
</dbReference>
<dbReference type="OrthoDB" id="6612291at2759"/>
<dbReference type="PROSITE" id="PS00216">
    <property type="entry name" value="SUGAR_TRANSPORT_1"/>
    <property type="match status" value="1"/>
</dbReference>
<keyword evidence="3" id="KW-0813">Transport</keyword>
<feature type="transmembrane region" description="Helical" evidence="8">
    <location>
        <begin position="506"/>
        <end position="529"/>
    </location>
</feature>
<feature type="region of interest" description="Disordered" evidence="7">
    <location>
        <begin position="61"/>
        <end position="80"/>
    </location>
</feature>
<comment type="similarity">
    <text evidence="2">Belongs to the major facilitator superfamily. Sugar transporter (TC 2.A.1.1) family.</text>
</comment>
<feature type="region of interest" description="Disordered" evidence="7">
    <location>
        <begin position="25"/>
        <end position="56"/>
    </location>
</feature>
<accession>A0A9P6WEF5</accession>
<feature type="transmembrane region" description="Helical" evidence="8">
    <location>
        <begin position="374"/>
        <end position="400"/>
    </location>
</feature>
<dbReference type="SUPFAM" id="SSF103473">
    <property type="entry name" value="MFS general substrate transporter"/>
    <property type="match status" value="1"/>
</dbReference>
<dbReference type="InterPro" id="IPR050360">
    <property type="entry name" value="MFS_Sugar_Transporters"/>
</dbReference>
<proteinExistence type="inferred from homology"/>
<dbReference type="PROSITE" id="PS50850">
    <property type="entry name" value="MFS"/>
    <property type="match status" value="1"/>
</dbReference>
<feature type="compositionally biased region" description="Acidic residues" evidence="7">
    <location>
        <begin position="726"/>
        <end position="735"/>
    </location>
</feature>
<sequence>MKILPTNGNSKQKRPNITRFLRNRHDTQDENANIYNSNDNETVISPSKSISPCPTQDVYSFHSSSITSDYDDDNNNNNDSTIIETEEEEQQQQYEDHTNDSYVQKLQTPLPLRSTIMSSLVGIFVAVGGFMYGYDTGLINSLTDMKFVKSHLAPNNIEFTAQETAVLVSFLSLGTFFGALFAPWVSDKYGRRPTIILSTSIIFSLGNSLQVGAEGLPLLVAGRVISGFSIGITSAVVPLYQAEAAQKNLRGAIISTYQFAITIGLLVSSAVGQGTRSRDDPSSYRIPIGLQYVWSSILAVGMYFLPESPRYFVMKDEINKAAKSLAFLRGIPVEDPRLLEELVEIKATYDYEASFGKATFLDCFKSSEVRPKQVLRMITGMGIQIMQQFSGINFIFYYGVNFFSYTGVKNSYIVSFITYAVNVVCNIPGMFFVEYFGRRKVLLYGAIAMTISNYIVAIVGITVKGAASGKVAIAFICVFVAAFSSTWGGIVWVVSAELYPLGVRSTCTAICVAVNWLINFICAFITPYISDSKDGSISSSSKIFFIWGSLNALSIVVVYFTVYETRGLTLEEINELYRESPTCFTSIEWNKKIRERPTNYNPNLTTNLLHDIEAKNSNQNQSSNIENNVHHSDMNIQMQTIPESRETSDTEQKGPLFIENDEELDITGRSSDIIQSQPVSINETYSKLPPFQINNNLPQNYVDLGNGLALNGYNRGPPSILSNSSDEGDDNENGDAMDLGSSSRSAGDDIPSKNDALNIYMANLLDNSSNTSAGTSFSNNNISETSETPLYSSFINQMRQQQQPPQSHRTDTNIPGNINNNWSQFLAQRSDISSLNAESEDSE</sequence>
<dbReference type="PROSITE" id="PS00217">
    <property type="entry name" value="SUGAR_TRANSPORT_2"/>
    <property type="match status" value="1"/>
</dbReference>
<comment type="subcellular location">
    <subcellularLocation>
        <location evidence="1">Membrane</location>
        <topology evidence="1">Multi-pass membrane protein</topology>
    </subcellularLocation>
</comment>
<feature type="region of interest" description="Disordered" evidence="7">
    <location>
        <begin position="797"/>
        <end position="820"/>
    </location>
</feature>
<comment type="caution">
    <text evidence="10">The sequence shown here is derived from an EMBL/GenBank/DDBJ whole genome shotgun (WGS) entry which is preliminary data.</text>
</comment>
<feature type="transmembrane region" description="Helical" evidence="8">
    <location>
        <begin position="252"/>
        <end position="272"/>
    </location>
</feature>
<feature type="transmembrane region" description="Helical" evidence="8">
    <location>
        <begin position="412"/>
        <end position="434"/>
    </location>
</feature>
<feature type="transmembrane region" description="Helical" evidence="8">
    <location>
        <begin position="219"/>
        <end position="240"/>
    </location>
</feature>
<dbReference type="Proteomes" id="UP000750334">
    <property type="component" value="Unassembled WGS sequence"/>
</dbReference>
<dbReference type="CDD" id="cd17356">
    <property type="entry name" value="MFS_HXT"/>
    <property type="match status" value="1"/>
</dbReference>
<protein>
    <submittedName>
        <fullName evidence="10">Plasma membrane low glucose sensor</fullName>
    </submittedName>
</protein>
<dbReference type="InterPro" id="IPR036259">
    <property type="entry name" value="MFS_trans_sf"/>
</dbReference>
<evidence type="ECO:0000256" key="4">
    <source>
        <dbReference type="ARBA" id="ARBA00022692"/>
    </source>
</evidence>
<evidence type="ECO:0000259" key="9">
    <source>
        <dbReference type="PROSITE" id="PS50850"/>
    </source>
</evidence>
<dbReference type="PANTHER" id="PTHR48022:SF16">
    <property type="entry name" value="HIGH GLUCOSE SENSOR RGT2-RELATED"/>
    <property type="match status" value="1"/>
</dbReference>
<dbReference type="Gene3D" id="1.20.1250.20">
    <property type="entry name" value="MFS general substrate transporter like domains"/>
    <property type="match status" value="1"/>
</dbReference>
<feature type="transmembrane region" description="Helical" evidence="8">
    <location>
        <begin position="164"/>
        <end position="182"/>
    </location>
</feature>
<evidence type="ECO:0000256" key="8">
    <source>
        <dbReference type="SAM" id="Phobius"/>
    </source>
</evidence>
<evidence type="ECO:0000313" key="10">
    <source>
        <dbReference type="EMBL" id="KAG0671063.1"/>
    </source>
</evidence>
<feature type="transmembrane region" description="Helical" evidence="8">
    <location>
        <begin position="115"/>
        <end position="134"/>
    </location>
</feature>
<dbReference type="InterPro" id="IPR020846">
    <property type="entry name" value="MFS_dom"/>
</dbReference>